<dbReference type="EMBL" id="MU274922">
    <property type="protein sequence ID" value="KAI0086696.1"/>
    <property type="molecule type" value="Genomic_DNA"/>
</dbReference>
<organism evidence="1 2">
    <name type="scientific">Irpex rosettiformis</name>
    <dbReference type="NCBI Taxonomy" id="378272"/>
    <lineage>
        <taxon>Eukaryota</taxon>
        <taxon>Fungi</taxon>
        <taxon>Dikarya</taxon>
        <taxon>Basidiomycota</taxon>
        <taxon>Agaricomycotina</taxon>
        <taxon>Agaricomycetes</taxon>
        <taxon>Polyporales</taxon>
        <taxon>Irpicaceae</taxon>
        <taxon>Irpex</taxon>
    </lineage>
</organism>
<gene>
    <name evidence="1" type="ORF">BDY19DRAFT_995705</name>
</gene>
<proteinExistence type="predicted"/>
<dbReference type="Proteomes" id="UP001055072">
    <property type="component" value="Unassembled WGS sequence"/>
</dbReference>
<comment type="caution">
    <text evidence="1">The sequence shown here is derived from an EMBL/GenBank/DDBJ whole genome shotgun (WGS) entry which is preliminary data.</text>
</comment>
<keyword evidence="2" id="KW-1185">Reference proteome</keyword>
<protein>
    <submittedName>
        <fullName evidence="1">Uncharacterized protein</fullName>
    </submittedName>
</protein>
<sequence>MTALTATVPIYLTSGDTLFALMTSKTTWDYSWIFEMYYRKIIEGLHKGWSGLVISATSPHLSPASTSASAVPAVSTLITSTSTVLTPAAPTISTPATFATAYTAAASTANSLDFSDLNASLVINLIDFDVEEPESASTGKDKGKSKITKKSAAFKKSVGRSKKNSSVIIAIQLVNLAGADWKHLVADILDH</sequence>
<evidence type="ECO:0000313" key="1">
    <source>
        <dbReference type="EMBL" id="KAI0086696.1"/>
    </source>
</evidence>
<accession>A0ACB8TXM2</accession>
<reference evidence="1" key="1">
    <citation type="journal article" date="2021" name="Environ. Microbiol.">
        <title>Gene family expansions and transcriptome signatures uncover fungal adaptations to wood decay.</title>
        <authorList>
            <person name="Hage H."/>
            <person name="Miyauchi S."/>
            <person name="Viragh M."/>
            <person name="Drula E."/>
            <person name="Min B."/>
            <person name="Chaduli D."/>
            <person name="Navarro D."/>
            <person name="Favel A."/>
            <person name="Norest M."/>
            <person name="Lesage-Meessen L."/>
            <person name="Balint B."/>
            <person name="Merenyi Z."/>
            <person name="de Eugenio L."/>
            <person name="Morin E."/>
            <person name="Martinez A.T."/>
            <person name="Baldrian P."/>
            <person name="Stursova M."/>
            <person name="Martinez M.J."/>
            <person name="Novotny C."/>
            <person name="Magnuson J.K."/>
            <person name="Spatafora J.W."/>
            <person name="Maurice S."/>
            <person name="Pangilinan J."/>
            <person name="Andreopoulos W."/>
            <person name="LaButti K."/>
            <person name="Hundley H."/>
            <person name="Na H."/>
            <person name="Kuo A."/>
            <person name="Barry K."/>
            <person name="Lipzen A."/>
            <person name="Henrissat B."/>
            <person name="Riley R."/>
            <person name="Ahrendt S."/>
            <person name="Nagy L.G."/>
            <person name="Grigoriev I.V."/>
            <person name="Martin F."/>
            <person name="Rosso M.N."/>
        </authorList>
    </citation>
    <scope>NUCLEOTIDE SEQUENCE</scope>
    <source>
        <strain evidence="1">CBS 384.51</strain>
    </source>
</reference>
<evidence type="ECO:0000313" key="2">
    <source>
        <dbReference type="Proteomes" id="UP001055072"/>
    </source>
</evidence>
<name>A0ACB8TXM2_9APHY</name>